<organism evidence="8 9">
    <name type="scientific">Paxillus rubicundulus Ve08.2h10</name>
    <dbReference type="NCBI Taxonomy" id="930991"/>
    <lineage>
        <taxon>Eukaryota</taxon>
        <taxon>Fungi</taxon>
        <taxon>Dikarya</taxon>
        <taxon>Basidiomycota</taxon>
        <taxon>Agaricomycotina</taxon>
        <taxon>Agaricomycetes</taxon>
        <taxon>Agaricomycetidae</taxon>
        <taxon>Boletales</taxon>
        <taxon>Paxilineae</taxon>
        <taxon>Paxillaceae</taxon>
        <taxon>Paxillus</taxon>
    </lineage>
</organism>
<dbReference type="HOGENOM" id="CLU_003827_9_1_1"/>
<dbReference type="PANTHER" id="PTHR19370">
    <property type="entry name" value="NADH-CYTOCHROME B5 REDUCTASE"/>
    <property type="match status" value="1"/>
</dbReference>
<feature type="binding site" evidence="6">
    <location>
        <position position="124"/>
    </location>
    <ligand>
        <name>FAD</name>
        <dbReference type="ChEBI" id="CHEBI:57692"/>
    </ligand>
</feature>
<protein>
    <recommendedName>
        <fullName evidence="7">FAD-binding FR-type domain-containing protein</fullName>
    </recommendedName>
</protein>
<evidence type="ECO:0000256" key="2">
    <source>
        <dbReference type="ARBA" id="ARBA00006105"/>
    </source>
</evidence>
<dbReference type="PRINTS" id="PR00406">
    <property type="entry name" value="CYTB5RDTASE"/>
</dbReference>
<comment type="cofactor">
    <cofactor evidence="1 6">
        <name>FAD</name>
        <dbReference type="ChEBI" id="CHEBI:57692"/>
    </cofactor>
</comment>
<dbReference type="InterPro" id="IPR017927">
    <property type="entry name" value="FAD-bd_FR_type"/>
</dbReference>
<dbReference type="InterPro" id="IPR008333">
    <property type="entry name" value="Cbr1-like_FAD-bd_dom"/>
</dbReference>
<sequence length="351" mass="39247">MFSISHRAFQRQCAHNKFFSTAKAPEQTSRLLKHILTLSGVSTVVAAYFLLPNESRHAPTHALAPLGPSHFTPAILVESIKTSSDTKLLTLSVPPNLLPRNNPDALAPIWSIFVKDDVIQVERPYTPLEGVDENGCMKFWIKKYDHGEVGRWLHSKRVGDAIEIRGPVKTWLNSSQHSDWDELVLISGGTGITPFYQLLHSIFKTHDTPFHGRLTLLHGSRSLADLPPSSMLDFLMTLSQKHPDKFQLRLFVDSTGNSSVTQSLNIELGRIGKSAVQDVLRLTHSTPWWRRIFQPPTTTSIAPERKVLVMVSGPEQMVSTIAGPYGRNYSQGQVGGILRELGLQPRQVWKL</sequence>
<dbReference type="SUPFAM" id="SSF63380">
    <property type="entry name" value="Riboflavin synthase domain-like"/>
    <property type="match status" value="1"/>
</dbReference>
<dbReference type="FunCoup" id="A0A0D0DU91">
    <property type="interactions" value="18"/>
</dbReference>
<keyword evidence="3 6" id="KW-0285">Flavoprotein</keyword>
<evidence type="ECO:0000256" key="6">
    <source>
        <dbReference type="PIRSR" id="PIRSR601834-1"/>
    </source>
</evidence>
<reference evidence="8 9" key="1">
    <citation type="submission" date="2014-04" db="EMBL/GenBank/DDBJ databases">
        <authorList>
            <consortium name="DOE Joint Genome Institute"/>
            <person name="Kuo A."/>
            <person name="Kohler A."/>
            <person name="Jargeat P."/>
            <person name="Nagy L.G."/>
            <person name="Floudas D."/>
            <person name="Copeland A."/>
            <person name="Barry K.W."/>
            <person name="Cichocki N."/>
            <person name="Veneault-Fourrey C."/>
            <person name="LaButti K."/>
            <person name="Lindquist E.A."/>
            <person name="Lipzen A."/>
            <person name="Lundell T."/>
            <person name="Morin E."/>
            <person name="Murat C."/>
            <person name="Sun H."/>
            <person name="Tunlid A."/>
            <person name="Henrissat B."/>
            <person name="Grigoriev I.V."/>
            <person name="Hibbett D.S."/>
            <person name="Martin F."/>
            <person name="Nordberg H.P."/>
            <person name="Cantor M.N."/>
            <person name="Hua S.X."/>
        </authorList>
    </citation>
    <scope>NUCLEOTIDE SEQUENCE [LARGE SCALE GENOMIC DNA]</scope>
    <source>
        <strain evidence="8 9">Ve08.2h10</strain>
    </source>
</reference>
<evidence type="ECO:0000256" key="3">
    <source>
        <dbReference type="ARBA" id="ARBA00022630"/>
    </source>
</evidence>
<feature type="binding site" evidence="6">
    <location>
        <position position="149"/>
    </location>
    <ligand>
        <name>FAD</name>
        <dbReference type="ChEBI" id="CHEBI:57692"/>
    </ligand>
</feature>
<feature type="binding site" evidence="6">
    <location>
        <position position="142"/>
    </location>
    <ligand>
        <name>FAD</name>
        <dbReference type="ChEBI" id="CHEBI:57692"/>
    </ligand>
</feature>
<dbReference type="Pfam" id="PF00175">
    <property type="entry name" value="NAD_binding_1"/>
    <property type="match status" value="1"/>
</dbReference>
<keyword evidence="9" id="KW-1185">Reference proteome</keyword>
<dbReference type="STRING" id="930991.A0A0D0DU91"/>
<name>A0A0D0DU91_9AGAM</name>
<accession>A0A0D0DU91</accession>
<dbReference type="InterPro" id="IPR017938">
    <property type="entry name" value="Riboflavin_synthase-like_b-brl"/>
</dbReference>
<evidence type="ECO:0000256" key="4">
    <source>
        <dbReference type="ARBA" id="ARBA00022827"/>
    </source>
</evidence>
<dbReference type="InterPro" id="IPR001834">
    <property type="entry name" value="CBR-like"/>
</dbReference>
<dbReference type="InterPro" id="IPR039261">
    <property type="entry name" value="FNR_nucleotide-bd"/>
</dbReference>
<evidence type="ECO:0000259" key="7">
    <source>
        <dbReference type="PROSITE" id="PS51384"/>
    </source>
</evidence>
<evidence type="ECO:0000256" key="1">
    <source>
        <dbReference type="ARBA" id="ARBA00001974"/>
    </source>
</evidence>
<dbReference type="Proteomes" id="UP000054538">
    <property type="component" value="Unassembled WGS sequence"/>
</dbReference>
<dbReference type="SUPFAM" id="SSF52343">
    <property type="entry name" value="Ferredoxin reductase-like, C-terminal NADP-linked domain"/>
    <property type="match status" value="1"/>
</dbReference>
<feature type="binding site" evidence="6">
    <location>
        <position position="125"/>
    </location>
    <ligand>
        <name>FAD</name>
        <dbReference type="ChEBI" id="CHEBI:57692"/>
    </ligand>
</feature>
<dbReference type="Gene3D" id="3.40.50.80">
    <property type="entry name" value="Nucleotide-binding domain of ferredoxin-NADP reductase (FNR) module"/>
    <property type="match status" value="1"/>
</dbReference>
<dbReference type="CDD" id="cd06183">
    <property type="entry name" value="cyt_b5_reduct_like"/>
    <property type="match status" value="1"/>
</dbReference>
<keyword evidence="5" id="KW-0560">Oxidoreductase</keyword>
<dbReference type="InParanoid" id="A0A0D0DU91"/>
<dbReference type="PANTHER" id="PTHR19370:SF184">
    <property type="entry name" value="NADH-CYTOCHROME B5 REDUCTASE-LIKE"/>
    <property type="match status" value="1"/>
</dbReference>
<dbReference type="AlphaFoldDB" id="A0A0D0DU91"/>
<dbReference type="OrthoDB" id="432685at2759"/>
<feature type="domain" description="FAD-binding FR-type" evidence="7">
    <location>
        <begin position="69"/>
        <end position="174"/>
    </location>
</feature>
<evidence type="ECO:0000313" key="9">
    <source>
        <dbReference type="Proteomes" id="UP000054538"/>
    </source>
</evidence>
<dbReference type="Pfam" id="PF00970">
    <property type="entry name" value="FAD_binding_6"/>
    <property type="match status" value="1"/>
</dbReference>
<dbReference type="Gene3D" id="2.40.30.10">
    <property type="entry name" value="Translation factors"/>
    <property type="match status" value="1"/>
</dbReference>
<feature type="binding site" evidence="6">
    <location>
        <position position="193"/>
    </location>
    <ligand>
        <name>FAD</name>
        <dbReference type="ChEBI" id="CHEBI:57692"/>
    </ligand>
</feature>
<comment type="similarity">
    <text evidence="2">Belongs to the flavoprotein pyridine nucleotide cytochrome reductase family.</text>
</comment>
<dbReference type="GO" id="GO:0016491">
    <property type="term" value="F:oxidoreductase activity"/>
    <property type="evidence" value="ECO:0007669"/>
    <property type="project" value="UniProtKB-KW"/>
</dbReference>
<gene>
    <name evidence="8" type="ORF">PAXRUDRAFT_829925</name>
</gene>
<dbReference type="InterPro" id="IPR001433">
    <property type="entry name" value="OxRdtase_FAD/NAD-bd"/>
</dbReference>
<feature type="binding site" evidence="6">
    <location>
        <position position="123"/>
    </location>
    <ligand>
        <name>FAD</name>
        <dbReference type="ChEBI" id="CHEBI:57692"/>
    </ligand>
</feature>
<reference evidence="9" key="2">
    <citation type="submission" date="2015-01" db="EMBL/GenBank/DDBJ databases">
        <title>Evolutionary Origins and Diversification of the Mycorrhizal Mutualists.</title>
        <authorList>
            <consortium name="DOE Joint Genome Institute"/>
            <consortium name="Mycorrhizal Genomics Consortium"/>
            <person name="Kohler A."/>
            <person name="Kuo A."/>
            <person name="Nagy L.G."/>
            <person name="Floudas D."/>
            <person name="Copeland A."/>
            <person name="Barry K.W."/>
            <person name="Cichocki N."/>
            <person name="Veneault-Fourrey C."/>
            <person name="LaButti K."/>
            <person name="Lindquist E.A."/>
            <person name="Lipzen A."/>
            <person name="Lundell T."/>
            <person name="Morin E."/>
            <person name="Murat C."/>
            <person name="Riley R."/>
            <person name="Ohm R."/>
            <person name="Sun H."/>
            <person name="Tunlid A."/>
            <person name="Henrissat B."/>
            <person name="Grigoriev I.V."/>
            <person name="Hibbett D.S."/>
            <person name="Martin F."/>
        </authorList>
    </citation>
    <scope>NUCLEOTIDE SEQUENCE [LARGE SCALE GENOMIC DNA]</scope>
    <source>
        <strain evidence="9">Ve08.2h10</strain>
    </source>
</reference>
<evidence type="ECO:0000256" key="5">
    <source>
        <dbReference type="ARBA" id="ARBA00023002"/>
    </source>
</evidence>
<evidence type="ECO:0000313" key="8">
    <source>
        <dbReference type="EMBL" id="KIK92476.1"/>
    </source>
</evidence>
<feature type="non-terminal residue" evidence="8">
    <location>
        <position position="351"/>
    </location>
</feature>
<proteinExistence type="inferred from homology"/>
<dbReference type="PROSITE" id="PS51384">
    <property type="entry name" value="FAD_FR"/>
    <property type="match status" value="1"/>
</dbReference>
<dbReference type="EMBL" id="KN825276">
    <property type="protein sequence ID" value="KIK92476.1"/>
    <property type="molecule type" value="Genomic_DNA"/>
</dbReference>
<keyword evidence="4 6" id="KW-0274">FAD</keyword>